<sequence>MQASQSAIAGKVEEPAPSGSSILAKDLKALSFPGSRAGVGEEKATKAMPVTLLSGFLGSGKTSLMRHILQNKEGLRVAVIMNEITEVNLDAMALEGSKLLKQEEKLVEMANGCICCTLREDLLVQLRELARSGDFDAVLIESSGIAEPMQVAETFFVNLEDGNDELQKEAPLDNCVTVIDASMVEQHMESLETIDKLDPTADTSAEGQQDIAALLFAQLEFANVVLLNKVDLLGKSKQERSENEARLATIVKKINPRAQVIGTQNARAPISNILRTGNFSREFAEGVNNWMKDIKSGVKHVPETLEYGVSGFFWTADRPFHPKRLYEWFLKYFALKQVVLGDDEDGEDVEDDEVAEEVEDDVEEDDNEDDENMQCDFDERKTRLEHYGNLFRSKGFIWIAGEERGKHVVQWQQAGSILTFEPVGLLDGSKPASQKLTFVGQDLKHDVLKDDLESLLMTSAELEQLATDIESGNMESLEDPFEVFPNSSVVLRRKQDHDHEHNDECELPRRDADESDDKEDALAEEGGPQE</sequence>
<dbReference type="SUPFAM" id="SSF90002">
    <property type="entry name" value="Hypothetical protein YjiA, C-terminal domain"/>
    <property type="match status" value="1"/>
</dbReference>
<dbReference type="Proteomes" id="UP001230188">
    <property type="component" value="Unassembled WGS sequence"/>
</dbReference>
<reference evidence="8" key="1">
    <citation type="submission" date="2023-01" db="EMBL/GenBank/DDBJ databases">
        <title>Metagenome sequencing of chrysophaentin producing Chrysophaeum taylorii.</title>
        <authorList>
            <person name="Davison J."/>
            <person name="Bewley C."/>
        </authorList>
    </citation>
    <scope>NUCLEOTIDE SEQUENCE</scope>
    <source>
        <strain evidence="8">NIES-1699</strain>
    </source>
</reference>
<dbReference type="PANTHER" id="PTHR43603:SF1">
    <property type="entry name" value="ZINC-REGULATED GTPASE METALLOPROTEIN ACTIVATOR 1"/>
    <property type="match status" value="1"/>
</dbReference>
<dbReference type="InterPro" id="IPR003495">
    <property type="entry name" value="CobW/HypB/UreG_nucleotide-bd"/>
</dbReference>
<dbReference type="SUPFAM" id="SSF52540">
    <property type="entry name" value="P-loop containing nucleoside triphosphate hydrolases"/>
    <property type="match status" value="1"/>
</dbReference>
<keyword evidence="2" id="KW-0378">Hydrolase</keyword>
<feature type="domain" description="CobW C-terminal" evidence="7">
    <location>
        <begin position="309"/>
        <end position="456"/>
    </location>
</feature>
<name>A0AAD7U5B6_9STRA</name>
<evidence type="ECO:0000256" key="5">
    <source>
        <dbReference type="ARBA" id="ARBA00049117"/>
    </source>
</evidence>
<evidence type="ECO:0000256" key="3">
    <source>
        <dbReference type="ARBA" id="ARBA00023186"/>
    </source>
</evidence>
<dbReference type="EMBL" id="JAQMWT010000671">
    <property type="protein sequence ID" value="KAJ8598550.1"/>
    <property type="molecule type" value="Genomic_DNA"/>
</dbReference>
<dbReference type="InterPro" id="IPR051927">
    <property type="entry name" value="Zn_Chap_cDPG_Synth"/>
</dbReference>
<feature type="compositionally biased region" description="Acidic residues" evidence="6">
    <location>
        <begin position="513"/>
        <end position="523"/>
    </location>
</feature>
<evidence type="ECO:0000256" key="4">
    <source>
        <dbReference type="ARBA" id="ARBA00034320"/>
    </source>
</evidence>
<dbReference type="InterPro" id="IPR011629">
    <property type="entry name" value="CobW-like_C"/>
</dbReference>
<evidence type="ECO:0000313" key="8">
    <source>
        <dbReference type="EMBL" id="KAJ8598550.1"/>
    </source>
</evidence>
<dbReference type="Gene3D" id="3.30.1220.10">
    <property type="entry name" value="CobW-like, C-terminal domain"/>
    <property type="match status" value="1"/>
</dbReference>
<dbReference type="AlphaFoldDB" id="A0AAD7U5B6"/>
<dbReference type="GO" id="GO:0000166">
    <property type="term" value="F:nucleotide binding"/>
    <property type="evidence" value="ECO:0007669"/>
    <property type="project" value="UniProtKB-KW"/>
</dbReference>
<proteinExistence type="inferred from homology"/>
<keyword evidence="3" id="KW-0143">Chaperone</keyword>
<dbReference type="PANTHER" id="PTHR43603">
    <property type="entry name" value="COBW DOMAIN-CONTAINING PROTEIN DDB_G0274527"/>
    <property type="match status" value="1"/>
</dbReference>
<dbReference type="InterPro" id="IPR027417">
    <property type="entry name" value="P-loop_NTPase"/>
</dbReference>
<keyword evidence="1" id="KW-0547">Nucleotide-binding</keyword>
<comment type="caution">
    <text evidence="8">The sequence shown here is derived from an EMBL/GenBank/DDBJ whole genome shotgun (WGS) entry which is preliminary data.</text>
</comment>
<evidence type="ECO:0000256" key="6">
    <source>
        <dbReference type="SAM" id="MobiDB-lite"/>
    </source>
</evidence>
<organism evidence="8 9">
    <name type="scientific">Chrysophaeum taylorii</name>
    <dbReference type="NCBI Taxonomy" id="2483200"/>
    <lineage>
        <taxon>Eukaryota</taxon>
        <taxon>Sar</taxon>
        <taxon>Stramenopiles</taxon>
        <taxon>Ochrophyta</taxon>
        <taxon>Pelagophyceae</taxon>
        <taxon>Pelagomonadales</taxon>
        <taxon>Pelagomonadaceae</taxon>
        <taxon>Chrysophaeum</taxon>
    </lineage>
</organism>
<feature type="region of interest" description="Disordered" evidence="6">
    <location>
        <begin position="344"/>
        <end position="372"/>
    </location>
</feature>
<evidence type="ECO:0000259" key="7">
    <source>
        <dbReference type="SMART" id="SM00833"/>
    </source>
</evidence>
<dbReference type="GO" id="GO:0016787">
    <property type="term" value="F:hydrolase activity"/>
    <property type="evidence" value="ECO:0007669"/>
    <property type="project" value="UniProtKB-KW"/>
</dbReference>
<feature type="compositionally biased region" description="Basic and acidic residues" evidence="6">
    <location>
        <begin position="493"/>
        <end position="512"/>
    </location>
</feature>
<comment type="similarity">
    <text evidence="4">Belongs to the SIMIBI class G3E GTPase family. ZNG1 subfamily.</text>
</comment>
<comment type="catalytic activity">
    <reaction evidence="5">
        <text>GTP + H2O = GDP + phosphate + H(+)</text>
        <dbReference type="Rhea" id="RHEA:19669"/>
        <dbReference type="ChEBI" id="CHEBI:15377"/>
        <dbReference type="ChEBI" id="CHEBI:15378"/>
        <dbReference type="ChEBI" id="CHEBI:37565"/>
        <dbReference type="ChEBI" id="CHEBI:43474"/>
        <dbReference type="ChEBI" id="CHEBI:58189"/>
    </reaction>
    <physiologicalReaction direction="left-to-right" evidence="5">
        <dbReference type="Rhea" id="RHEA:19670"/>
    </physiologicalReaction>
</comment>
<evidence type="ECO:0000256" key="1">
    <source>
        <dbReference type="ARBA" id="ARBA00022741"/>
    </source>
</evidence>
<dbReference type="InterPro" id="IPR036627">
    <property type="entry name" value="CobW-likC_sf"/>
</dbReference>
<accession>A0AAD7U5B6</accession>
<protein>
    <recommendedName>
        <fullName evidence="7">CobW C-terminal domain-containing protein</fullName>
    </recommendedName>
</protein>
<gene>
    <name evidence="8" type="ORF">CTAYLR_001367</name>
</gene>
<evidence type="ECO:0000256" key="2">
    <source>
        <dbReference type="ARBA" id="ARBA00022801"/>
    </source>
</evidence>
<dbReference type="SMART" id="SM00833">
    <property type="entry name" value="CobW_C"/>
    <property type="match status" value="1"/>
</dbReference>
<feature type="region of interest" description="Disordered" evidence="6">
    <location>
        <begin position="490"/>
        <end position="530"/>
    </location>
</feature>
<dbReference type="Pfam" id="PF07683">
    <property type="entry name" value="CobW_C"/>
    <property type="match status" value="1"/>
</dbReference>
<dbReference type="Gene3D" id="3.40.50.300">
    <property type="entry name" value="P-loop containing nucleotide triphosphate hydrolases"/>
    <property type="match status" value="1"/>
</dbReference>
<dbReference type="CDD" id="cd03112">
    <property type="entry name" value="CobW-like"/>
    <property type="match status" value="1"/>
</dbReference>
<evidence type="ECO:0000313" key="9">
    <source>
        <dbReference type="Proteomes" id="UP001230188"/>
    </source>
</evidence>
<dbReference type="Pfam" id="PF02492">
    <property type="entry name" value="cobW"/>
    <property type="match status" value="1"/>
</dbReference>
<keyword evidence="9" id="KW-1185">Reference proteome</keyword>